<dbReference type="Pfam" id="PF23559">
    <property type="entry name" value="WHD_DRP"/>
    <property type="match status" value="1"/>
</dbReference>
<feature type="domain" description="Disease resistance protein winged helix" evidence="7">
    <location>
        <begin position="451"/>
        <end position="522"/>
    </location>
</feature>
<organism evidence="9 10">
    <name type="scientific">Carya illinoinensis</name>
    <name type="common">Pecan</name>
    <dbReference type="NCBI Taxonomy" id="32201"/>
    <lineage>
        <taxon>Eukaryota</taxon>
        <taxon>Viridiplantae</taxon>
        <taxon>Streptophyta</taxon>
        <taxon>Embryophyta</taxon>
        <taxon>Tracheophyta</taxon>
        <taxon>Spermatophyta</taxon>
        <taxon>Magnoliopsida</taxon>
        <taxon>eudicotyledons</taxon>
        <taxon>Gunneridae</taxon>
        <taxon>Pentapetalae</taxon>
        <taxon>rosids</taxon>
        <taxon>fabids</taxon>
        <taxon>Fagales</taxon>
        <taxon>Juglandaceae</taxon>
        <taxon>Carya</taxon>
    </lineage>
</organism>
<evidence type="ECO:0000256" key="2">
    <source>
        <dbReference type="ARBA" id="ARBA00022741"/>
    </source>
</evidence>
<dbReference type="Pfam" id="PF23598">
    <property type="entry name" value="LRR_14"/>
    <property type="match status" value="1"/>
</dbReference>
<dbReference type="InterPro" id="IPR038005">
    <property type="entry name" value="RX-like_CC"/>
</dbReference>
<feature type="domain" description="NB-ARC" evidence="5">
    <location>
        <begin position="197"/>
        <end position="365"/>
    </location>
</feature>
<keyword evidence="10" id="KW-1185">Reference proteome</keyword>
<evidence type="ECO:0000256" key="3">
    <source>
        <dbReference type="ARBA" id="ARBA00022821"/>
    </source>
</evidence>
<evidence type="ECO:0000259" key="8">
    <source>
        <dbReference type="Pfam" id="PF23598"/>
    </source>
</evidence>
<protein>
    <submittedName>
        <fullName evidence="9">Uncharacterized protein</fullName>
    </submittedName>
</protein>
<feature type="domain" description="Disease resistance R13L4/SHOC-2-like LRR" evidence="8">
    <location>
        <begin position="575"/>
        <end position="793"/>
    </location>
</feature>
<gene>
    <name evidence="9" type="ORF">CIPAW_10G095400</name>
</gene>
<reference evidence="9" key="1">
    <citation type="submission" date="2020-12" db="EMBL/GenBank/DDBJ databases">
        <title>WGS assembly of Carya illinoinensis cv. Pawnee.</title>
        <authorList>
            <person name="Platts A."/>
            <person name="Shu S."/>
            <person name="Wright S."/>
            <person name="Barry K."/>
            <person name="Edger P."/>
            <person name="Pires J.C."/>
            <person name="Schmutz J."/>
        </authorList>
    </citation>
    <scope>NUCLEOTIDE SEQUENCE</scope>
    <source>
        <tissue evidence="9">Leaf</tissue>
    </source>
</reference>
<dbReference type="GO" id="GO:0005524">
    <property type="term" value="F:ATP binding"/>
    <property type="evidence" value="ECO:0007669"/>
    <property type="project" value="UniProtKB-KW"/>
</dbReference>
<keyword evidence="1" id="KW-0677">Repeat</keyword>
<keyword evidence="4" id="KW-0067">ATP-binding</keyword>
<name>A0A8T1PDY9_CARIL</name>
<dbReference type="InterPro" id="IPR058922">
    <property type="entry name" value="WHD_DRP"/>
</dbReference>
<dbReference type="CDD" id="cd14798">
    <property type="entry name" value="RX-CC_like"/>
    <property type="match status" value="1"/>
</dbReference>
<dbReference type="Pfam" id="PF18052">
    <property type="entry name" value="Rx_N"/>
    <property type="match status" value="1"/>
</dbReference>
<dbReference type="InterPro" id="IPR055414">
    <property type="entry name" value="LRR_R13L4/SHOC2-like"/>
</dbReference>
<dbReference type="GO" id="GO:0043531">
    <property type="term" value="F:ADP binding"/>
    <property type="evidence" value="ECO:0007669"/>
    <property type="project" value="InterPro"/>
</dbReference>
<dbReference type="InterPro" id="IPR001611">
    <property type="entry name" value="Leu-rich_rpt"/>
</dbReference>
<evidence type="ECO:0000259" key="5">
    <source>
        <dbReference type="Pfam" id="PF00931"/>
    </source>
</evidence>
<dbReference type="PROSITE" id="PS51450">
    <property type="entry name" value="LRR"/>
    <property type="match status" value="1"/>
</dbReference>
<evidence type="ECO:0000259" key="6">
    <source>
        <dbReference type="Pfam" id="PF18052"/>
    </source>
</evidence>
<keyword evidence="3" id="KW-0611">Plant defense</keyword>
<evidence type="ECO:0000256" key="1">
    <source>
        <dbReference type="ARBA" id="ARBA00022737"/>
    </source>
</evidence>
<comment type="caution">
    <text evidence="9">The sequence shown here is derived from an EMBL/GenBank/DDBJ whole genome shotgun (WGS) entry which is preliminary data.</text>
</comment>
<evidence type="ECO:0000313" key="10">
    <source>
        <dbReference type="Proteomes" id="UP000811609"/>
    </source>
</evidence>
<dbReference type="Proteomes" id="UP000811609">
    <property type="component" value="Chromosome 10"/>
</dbReference>
<dbReference type="AlphaFoldDB" id="A0A8T1PDY9"/>
<evidence type="ECO:0000313" key="9">
    <source>
        <dbReference type="EMBL" id="KAG6639372.1"/>
    </source>
</evidence>
<keyword evidence="2" id="KW-0547">Nucleotide-binding</keyword>
<dbReference type="GO" id="GO:0006952">
    <property type="term" value="P:defense response"/>
    <property type="evidence" value="ECO:0007669"/>
    <property type="project" value="UniProtKB-KW"/>
</dbReference>
<dbReference type="EMBL" id="CM031818">
    <property type="protein sequence ID" value="KAG6639372.1"/>
    <property type="molecule type" value="Genomic_DNA"/>
</dbReference>
<evidence type="ECO:0000259" key="7">
    <source>
        <dbReference type="Pfam" id="PF23559"/>
    </source>
</evidence>
<dbReference type="InterPro" id="IPR002182">
    <property type="entry name" value="NB-ARC"/>
</dbReference>
<sequence>MKERPHRLNFCNNNPILVLQIPLANMVDLAYGLAGSLLQKLGSLVYQELRLAWGLQSDLKKIERTISIIKIVLLDAEDRQASNPKLSIWLRQLKDILYDAEDVVDEIEYKALRKQAITAYGSTSPKVRHFFSSSMALSSRLQLAYKIKDIRKRLDEINTSKDQFNLTEQREEVHVMPQWREMTHSGVESSVIGRHLDKEKIIEAMMKADGNVNVISIVGLGGLGKTTLAKLVYNDETVVSHFQLRMWVCVSTDFRVTRLMEEILKSVGHGVDKNSSNVDMMQKSLRDFLKNKRFLLVLDDVWNENRNKWIELTDLLNGGSHGSVVVVTTRIHNVSSISGPVYMHPLDGLPKEECLSLFVKCAFKEGEDKRHPNLVSIADEIVEKCKGVPLAVKSLGGMLYSKVDEREWNLVRDNEIWELEEKEGDILPALQLSYNQMPIHLKRCLAYCVNFPKDHEFFNVVLIQQWMAHGLILQLPVNKTQELEDVGDLYIKELMSRCFFQDFEEFGLYYFFKMHDLVHDLVLSIAHEEWLEIDSENKEIASTVRHLSISYDGPLRVSKSPNKLTSVRTIIYQTEPHMSSVEACISRFKSLRLLDLSDSNFENLPSSIGTQKHLRYLNLSGNESIKKLPNSVCKLHNLQTLILEGCVTLERLPKDIRNLINLRLITITTKDTCLLENGACCFNSLRILVVVECPRLECLFPQMDRCLTNLRVLVFTRCESLTYLLPIIKHLTVLESLYIVDCKEMDLTGGGRGGDAQDLNLKLQILCIEKLPKLEVLPEWLLGSANTLKYLHIEGCGNLKALPEWLPTMKSLQTLEIIDCKELSSLPEGIHHMKTLRKLKIEECRKLVTRSEDWSNIPGLEVLVSGNAEDDEEDRRTALA</sequence>
<dbReference type="InterPro" id="IPR041118">
    <property type="entry name" value="Rx_N"/>
</dbReference>
<proteinExistence type="predicted"/>
<feature type="domain" description="Disease resistance N-terminal" evidence="6">
    <location>
        <begin position="35"/>
        <end position="122"/>
    </location>
</feature>
<dbReference type="Pfam" id="PF00931">
    <property type="entry name" value="NB-ARC"/>
    <property type="match status" value="1"/>
</dbReference>
<dbReference type="PANTHER" id="PTHR36766">
    <property type="entry name" value="PLANT BROAD-SPECTRUM MILDEW RESISTANCE PROTEIN RPW8"/>
    <property type="match status" value="1"/>
</dbReference>
<dbReference type="PANTHER" id="PTHR36766:SF61">
    <property type="entry name" value="NB-ARC DOMAIN DISEASE RESISTANCE PROTEIN"/>
    <property type="match status" value="1"/>
</dbReference>
<accession>A0A8T1PDY9</accession>
<evidence type="ECO:0000256" key="4">
    <source>
        <dbReference type="ARBA" id="ARBA00022840"/>
    </source>
</evidence>
<dbReference type="FunFam" id="3.40.50.300:FF:001091">
    <property type="entry name" value="Probable disease resistance protein At1g61300"/>
    <property type="match status" value="1"/>
</dbReference>